<dbReference type="PANTHER" id="PTHR26379">
    <property type="entry name" value="BTB/POZ AND MATH DOMAIN-CONTAINING PROTEIN 1"/>
    <property type="match status" value="1"/>
</dbReference>
<dbReference type="InterPro" id="IPR045005">
    <property type="entry name" value="BPM1-6"/>
</dbReference>
<evidence type="ECO:0000259" key="3">
    <source>
        <dbReference type="PROSITE" id="PS50097"/>
    </source>
</evidence>
<dbReference type="SUPFAM" id="SSF54695">
    <property type="entry name" value="POZ domain"/>
    <property type="match status" value="1"/>
</dbReference>
<dbReference type="Gene3D" id="2.60.210.10">
    <property type="entry name" value="Apoptosis, Tumor Necrosis Factor Receptor Associated Protein 2, Chain A"/>
    <property type="match status" value="1"/>
</dbReference>
<reference evidence="4" key="1">
    <citation type="submission" date="2020-05" db="EMBL/GenBank/DDBJ databases">
        <title>WGS assembly of Panicum virgatum.</title>
        <authorList>
            <person name="Lovell J.T."/>
            <person name="Jenkins J."/>
            <person name="Shu S."/>
            <person name="Juenger T.E."/>
            <person name="Schmutz J."/>
        </authorList>
    </citation>
    <scope>NUCLEOTIDE SEQUENCE</scope>
    <source>
        <strain evidence="4">AP13</strain>
    </source>
</reference>
<dbReference type="InterPro" id="IPR056423">
    <property type="entry name" value="BACK_BPM_SPOP"/>
</dbReference>
<dbReference type="CDD" id="cd00121">
    <property type="entry name" value="MATH"/>
    <property type="match status" value="1"/>
</dbReference>
<dbReference type="InterPro" id="IPR011333">
    <property type="entry name" value="SKP1/BTB/POZ_sf"/>
</dbReference>
<dbReference type="SMART" id="SM00225">
    <property type="entry name" value="BTB"/>
    <property type="match status" value="1"/>
</dbReference>
<dbReference type="PANTHER" id="PTHR26379:SF483">
    <property type="entry name" value="OS11G0619800 PROTEIN"/>
    <property type="match status" value="1"/>
</dbReference>
<dbReference type="GO" id="GO:0016567">
    <property type="term" value="P:protein ubiquitination"/>
    <property type="evidence" value="ECO:0007669"/>
    <property type="project" value="InterPro"/>
</dbReference>
<dbReference type="EMBL" id="CM029051">
    <property type="protein sequence ID" value="KAG2563461.1"/>
    <property type="molecule type" value="Genomic_DNA"/>
</dbReference>
<dbReference type="Gene3D" id="1.25.40.420">
    <property type="match status" value="1"/>
</dbReference>
<sequence>MPSSPGAPAVVAAATGRGSASTITTATETGSHELTVPPARRSWRVQPEQHPRGNVRVQLAGPDGTRRAVLHQACSKRISFSVPKSRSCGWTKFIEHEALEESSHLENDTFQVSCHVTVHEICTEESSAPHFLPAPPMDVHRLLGDLLDSKVGADVKIKVGKETFAAHRSTLAARSPVFRAELFGWMKERKAGQVRIDDMEPRVFRAMLRFIYTDSLPDMDEGDRRVMAQHLLVAAARYRLERLKMICEDMMCNFINTDTAATTLVLAEQHGCRRLKERCINFLKCPGNTVAVMATDGFDHLMTSFPSLIKDLLAKVSP</sequence>
<proteinExistence type="inferred from homology"/>
<dbReference type="InterPro" id="IPR000210">
    <property type="entry name" value="BTB/POZ_dom"/>
</dbReference>
<keyword evidence="5" id="KW-1185">Reference proteome</keyword>
<evidence type="ECO:0000313" key="4">
    <source>
        <dbReference type="EMBL" id="KAG2563461.1"/>
    </source>
</evidence>
<dbReference type="OrthoDB" id="6359816at2759"/>
<comment type="pathway">
    <text evidence="1">Protein modification; protein ubiquitination.</text>
</comment>
<dbReference type="Gene3D" id="3.30.710.10">
    <property type="entry name" value="Potassium Channel Kv1.1, Chain A"/>
    <property type="match status" value="1"/>
</dbReference>
<dbReference type="Proteomes" id="UP000823388">
    <property type="component" value="Chromosome 8K"/>
</dbReference>
<dbReference type="PROSITE" id="PS50097">
    <property type="entry name" value="BTB"/>
    <property type="match status" value="1"/>
</dbReference>
<dbReference type="InterPro" id="IPR002083">
    <property type="entry name" value="MATH/TRAF_dom"/>
</dbReference>
<evidence type="ECO:0000256" key="2">
    <source>
        <dbReference type="ARBA" id="ARBA00010846"/>
    </source>
</evidence>
<protein>
    <recommendedName>
        <fullName evidence="3">BTB domain-containing protein</fullName>
    </recommendedName>
</protein>
<dbReference type="AlphaFoldDB" id="A0A8T0PMD9"/>
<evidence type="ECO:0000256" key="1">
    <source>
        <dbReference type="ARBA" id="ARBA00004906"/>
    </source>
</evidence>
<dbReference type="Pfam" id="PF24570">
    <property type="entry name" value="BACK_BPM_SPOP"/>
    <property type="match status" value="1"/>
</dbReference>
<gene>
    <name evidence="4" type="ORF">PVAP13_8KG351000</name>
</gene>
<dbReference type="SUPFAM" id="SSF49599">
    <property type="entry name" value="TRAF domain-like"/>
    <property type="match status" value="1"/>
</dbReference>
<accession>A0A8T0PMD9</accession>
<feature type="domain" description="BTB" evidence="3">
    <location>
        <begin position="153"/>
        <end position="220"/>
    </location>
</feature>
<name>A0A8T0PMD9_PANVG</name>
<dbReference type="Pfam" id="PF00651">
    <property type="entry name" value="BTB"/>
    <property type="match status" value="1"/>
</dbReference>
<comment type="similarity">
    <text evidence="2">Belongs to the Tdpoz family.</text>
</comment>
<comment type="caution">
    <text evidence="4">The sequence shown here is derived from an EMBL/GenBank/DDBJ whole genome shotgun (WGS) entry which is preliminary data.</text>
</comment>
<evidence type="ECO:0000313" key="5">
    <source>
        <dbReference type="Proteomes" id="UP000823388"/>
    </source>
</evidence>
<dbReference type="InterPro" id="IPR008974">
    <property type="entry name" value="TRAF-like"/>
</dbReference>
<organism evidence="4 5">
    <name type="scientific">Panicum virgatum</name>
    <name type="common">Blackwell switchgrass</name>
    <dbReference type="NCBI Taxonomy" id="38727"/>
    <lineage>
        <taxon>Eukaryota</taxon>
        <taxon>Viridiplantae</taxon>
        <taxon>Streptophyta</taxon>
        <taxon>Embryophyta</taxon>
        <taxon>Tracheophyta</taxon>
        <taxon>Spermatophyta</taxon>
        <taxon>Magnoliopsida</taxon>
        <taxon>Liliopsida</taxon>
        <taxon>Poales</taxon>
        <taxon>Poaceae</taxon>
        <taxon>PACMAD clade</taxon>
        <taxon>Panicoideae</taxon>
        <taxon>Panicodae</taxon>
        <taxon>Paniceae</taxon>
        <taxon>Panicinae</taxon>
        <taxon>Panicum</taxon>
        <taxon>Panicum sect. Hiantes</taxon>
    </lineage>
</organism>